<sequence length="477" mass="54486">MWSRNQLDSFAIDGGLPVQSFRLMIALVASCIIAPSIHLCGTENSRHIWNVLLGIMAGIFVFDYAIIHSLLTVFLFYVALHLCPRRIAGKLITSALFVYLLACHYYREFHAPDIAWDASQMIVTLKLSSIAINYSDAIMPADRKTPLIKKNQLQEVPPLLSILGFVLFYPGFLVGPLFEFKDYLYWMRECRFPPLLVCVRNFILILISGAGLAASFRYPIERIDAPDFHREKPWAVRCLLMCMSVMLHRFRYYVVWSLAEAASAFAGVGYVPSTGKWNGITNNNLLCVEIPPNVRVCINSWNIGVARWINTYVYQRVFLSKSTGKPTMISTISSFFISALWHGLSPGYYLFFILSALYIEVGKQLRRRLRPFFHYTEDRSAHSHAIFISYWKGKSHPLAFLYDIAGVFLTWIAMQYGGIAFQILDIRRCLKLWASWYFLPQVICVVVLLLAHMFPNTPKINHASKTSKSANTAIKEL</sequence>
<keyword evidence="4 7" id="KW-1133">Transmembrane helix</keyword>
<dbReference type="InterPro" id="IPR004299">
    <property type="entry name" value="MBOAT_fam"/>
</dbReference>
<dbReference type="GO" id="GO:0016020">
    <property type="term" value="C:membrane"/>
    <property type="evidence" value="ECO:0007669"/>
    <property type="project" value="UniProtKB-SubCell"/>
</dbReference>
<dbReference type="PANTHER" id="PTHR13906:SF4">
    <property type="entry name" value="LYSOPHOSPHOLIPID ACYLTRANSFERASE 6"/>
    <property type="match status" value="1"/>
</dbReference>
<keyword evidence="3 7" id="KW-0812">Transmembrane</keyword>
<dbReference type="InParanoid" id="A0A024FV50"/>
<comment type="subcellular location">
    <subcellularLocation>
        <location evidence="1">Membrane</location>
        <topology evidence="1">Multi-pass membrane protein</topology>
    </subcellularLocation>
</comment>
<proteinExistence type="predicted"/>
<comment type="caution">
    <text evidence="8">The sequence shown here is derived from an EMBL/GenBank/DDBJ whole genome shotgun (WGS) entry which is preliminary data.</text>
</comment>
<reference evidence="8 9" key="1">
    <citation type="submission" date="2012-05" db="EMBL/GenBank/DDBJ databases">
        <title>Recombination and specialization in a pathogen metapopulation.</title>
        <authorList>
            <person name="Gardiner A."/>
            <person name="Kemen E."/>
            <person name="Schultz-Larsen T."/>
            <person name="MacLean D."/>
            <person name="Van Oosterhout C."/>
            <person name="Jones J.D.G."/>
        </authorList>
    </citation>
    <scope>NUCLEOTIDE SEQUENCE [LARGE SCALE GENOMIC DNA]</scope>
    <source>
        <strain evidence="8 9">Ac Nc2</strain>
    </source>
</reference>
<evidence type="ECO:0000256" key="2">
    <source>
        <dbReference type="ARBA" id="ARBA00022679"/>
    </source>
</evidence>
<feature type="transmembrane region" description="Helical" evidence="7">
    <location>
        <begin position="87"/>
        <end position="107"/>
    </location>
</feature>
<dbReference type="GO" id="GO:0030258">
    <property type="term" value="P:lipid modification"/>
    <property type="evidence" value="ECO:0007669"/>
    <property type="project" value="TreeGrafter"/>
</dbReference>
<evidence type="ECO:0000313" key="8">
    <source>
        <dbReference type="EMBL" id="CCI10926.1"/>
    </source>
</evidence>
<dbReference type="STRING" id="65357.A0A024FV50"/>
<evidence type="ECO:0000256" key="1">
    <source>
        <dbReference type="ARBA" id="ARBA00004141"/>
    </source>
</evidence>
<dbReference type="GO" id="GO:0016746">
    <property type="term" value="F:acyltransferase activity"/>
    <property type="evidence" value="ECO:0007669"/>
    <property type="project" value="UniProtKB-KW"/>
</dbReference>
<evidence type="ECO:0000256" key="6">
    <source>
        <dbReference type="ARBA" id="ARBA00023315"/>
    </source>
</evidence>
<dbReference type="OrthoDB" id="286734at2759"/>
<evidence type="ECO:0000256" key="3">
    <source>
        <dbReference type="ARBA" id="ARBA00022692"/>
    </source>
</evidence>
<keyword evidence="5 7" id="KW-0472">Membrane</keyword>
<feature type="transmembrane region" description="Helical" evidence="7">
    <location>
        <begin position="51"/>
        <end position="80"/>
    </location>
</feature>
<dbReference type="Pfam" id="PF03062">
    <property type="entry name" value="MBOAT"/>
    <property type="match status" value="1"/>
</dbReference>
<feature type="transmembrane region" description="Helical" evidence="7">
    <location>
        <begin position="436"/>
        <end position="454"/>
    </location>
</feature>
<accession>A0A024FV50</accession>
<evidence type="ECO:0000256" key="4">
    <source>
        <dbReference type="ARBA" id="ARBA00022989"/>
    </source>
</evidence>
<feature type="transmembrane region" description="Helical" evidence="7">
    <location>
        <begin position="192"/>
        <end position="214"/>
    </location>
</feature>
<keyword evidence="6" id="KW-0012">Acyltransferase</keyword>
<feature type="transmembrane region" description="Helical" evidence="7">
    <location>
        <begin position="21"/>
        <end position="39"/>
    </location>
</feature>
<keyword evidence="2" id="KW-0808">Transferase</keyword>
<evidence type="ECO:0000256" key="7">
    <source>
        <dbReference type="SAM" id="Phobius"/>
    </source>
</evidence>
<dbReference type="PANTHER" id="PTHR13906">
    <property type="entry name" value="PORCUPINE"/>
    <property type="match status" value="1"/>
</dbReference>
<feature type="transmembrane region" description="Helical" evidence="7">
    <location>
        <begin position="399"/>
        <end position="424"/>
    </location>
</feature>
<name>A0A024FV50_9STRA</name>
<dbReference type="EMBL" id="CAIX01000464">
    <property type="protein sequence ID" value="CCI10926.1"/>
    <property type="molecule type" value="Genomic_DNA"/>
</dbReference>
<evidence type="ECO:0000313" key="9">
    <source>
        <dbReference type="Proteomes" id="UP000053237"/>
    </source>
</evidence>
<feature type="transmembrane region" description="Helical" evidence="7">
    <location>
        <begin position="335"/>
        <end position="359"/>
    </location>
</feature>
<dbReference type="Proteomes" id="UP000053237">
    <property type="component" value="Unassembled WGS sequence"/>
</dbReference>
<organism evidence="8 9">
    <name type="scientific">Albugo candida</name>
    <dbReference type="NCBI Taxonomy" id="65357"/>
    <lineage>
        <taxon>Eukaryota</taxon>
        <taxon>Sar</taxon>
        <taxon>Stramenopiles</taxon>
        <taxon>Oomycota</taxon>
        <taxon>Peronosporomycetes</taxon>
        <taxon>Albuginales</taxon>
        <taxon>Albuginaceae</taxon>
        <taxon>Albugo</taxon>
    </lineage>
</organism>
<dbReference type="AlphaFoldDB" id="A0A024FV50"/>
<gene>
    <name evidence="8" type="ORF">BN9_120530</name>
</gene>
<feature type="transmembrane region" description="Helical" evidence="7">
    <location>
        <begin position="159"/>
        <end position="180"/>
    </location>
</feature>
<evidence type="ECO:0008006" key="10">
    <source>
        <dbReference type="Google" id="ProtNLM"/>
    </source>
</evidence>
<keyword evidence="9" id="KW-1185">Reference proteome</keyword>
<evidence type="ECO:0000256" key="5">
    <source>
        <dbReference type="ARBA" id="ARBA00023136"/>
    </source>
</evidence>
<protein>
    <recommendedName>
        <fullName evidence="10">Lysophospholipid acyltransferase</fullName>
    </recommendedName>
</protein>
<dbReference type="InterPro" id="IPR049941">
    <property type="entry name" value="LPLAT_7/PORCN-like"/>
</dbReference>